<name>A0A6H9Z210_9ACTN</name>
<dbReference type="AlphaFoldDB" id="A0A6H9Z210"/>
<reference evidence="2 3" key="1">
    <citation type="submission" date="2019-09" db="EMBL/GenBank/DDBJ databases">
        <title>Actinomadura physcomitrii sp. nov., a novel actinomycete isolated from moss [Physcomitrium sphaericum (Ludw) Fuernr].</title>
        <authorList>
            <person name="Zhuang X."/>
            <person name="Liu C."/>
        </authorList>
    </citation>
    <scope>NUCLEOTIDE SEQUENCE [LARGE SCALE GENOMIC DNA]</scope>
    <source>
        <strain evidence="2 3">HMC1</strain>
    </source>
</reference>
<feature type="compositionally biased region" description="Low complexity" evidence="1">
    <location>
        <begin position="64"/>
        <end position="74"/>
    </location>
</feature>
<sequence length="74" mass="8677">MRAPTIPSSWYENRYREPPRYETLLEKLAPTQLERQRLLKAYFEPSAEDLEAGRKSRPPRIGRSRGSSGWARSK</sequence>
<evidence type="ECO:0000256" key="1">
    <source>
        <dbReference type="SAM" id="MobiDB-lite"/>
    </source>
</evidence>
<evidence type="ECO:0000313" key="3">
    <source>
        <dbReference type="Proteomes" id="UP000468735"/>
    </source>
</evidence>
<comment type="caution">
    <text evidence="2">The sequence shown here is derived from an EMBL/GenBank/DDBJ whole genome shotgun (WGS) entry which is preliminary data.</text>
</comment>
<dbReference type="Proteomes" id="UP000468735">
    <property type="component" value="Unassembled WGS sequence"/>
</dbReference>
<dbReference type="RefSeq" id="WP_151561316.1">
    <property type="nucleotide sequence ID" value="NZ_WBMT01000007.1"/>
</dbReference>
<proteinExistence type="predicted"/>
<keyword evidence="3" id="KW-1185">Reference proteome</keyword>
<dbReference type="EMBL" id="WBMT01000007">
    <property type="protein sequence ID" value="KAB2348588.1"/>
    <property type="molecule type" value="Genomic_DNA"/>
</dbReference>
<protein>
    <submittedName>
        <fullName evidence="2">Uncharacterized protein</fullName>
    </submittedName>
</protein>
<evidence type="ECO:0000313" key="2">
    <source>
        <dbReference type="EMBL" id="KAB2348588.1"/>
    </source>
</evidence>
<accession>A0A6H9Z210</accession>
<feature type="region of interest" description="Disordered" evidence="1">
    <location>
        <begin position="48"/>
        <end position="74"/>
    </location>
</feature>
<gene>
    <name evidence="2" type="ORF">F8566_17620</name>
</gene>
<organism evidence="2 3">
    <name type="scientific">Actinomadura rudentiformis</name>
    <dbReference type="NCBI Taxonomy" id="359158"/>
    <lineage>
        <taxon>Bacteria</taxon>
        <taxon>Bacillati</taxon>
        <taxon>Actinomycetota</taxon>
        <taxon>Actinomycetes</taxon>
        <taxon>Streptosporangiales</taxon>
        <taxon>Thermomonosporaceae</taxon>
        <taxon>Actinomadura</taxon>
    </lineage>
</organism>